<dbReference type="OrthoDB" id="7875031at2"/>
<evidence type="ECO:0000313" key="3">
    <source>
        <dbReference type="Proteomes" id="UP000198914"/>
    </source>
</evidence>
<keyword evidence="1" id="KW-0812">Transmembrane</keyword>
<sequence length="141" mass="14431">MSDTAPRTPYLGRYTLILIGGIVALMVMNAVLLGVLGVPIPAGAATIIPPMIAALVAGQTWGKERGVVPENGPAWRFAIVAALIFAVVQIPLTMIGLASMGAAGQASLGFVAGLIAVTTVIVVLSNRWFVVVGAKGAVKQR</sequence>
<dbReference type="RefSeq" id="WP_092646647.1">
    <property type="nucleotide sequence ID" value="NZ_FNPX01000012.1"/>
</dbReference>
<protein>
    <submittedName>
        <fullName evidence="2">Uncharacterized protein</fullName>
    </submittedName>
</protein>
<dbReference type="NCBIfam" id="NF038216">
    <property type="entry name" value="ABZJ_00895_fam"/>
    <property type="match status" value="1"/>
</dbReference>
<reference evidence="3" key="1">
    <citation type="submission" date="2016-10" db="EMBL/GenBank/DDBJ databases">
        <authorList>
            <person name="Varghese N."/>
            <person name="Submissions S."/>
        </authorList>
    </citation>
    <scope>NUCLEOTIDE SEQUENCE [LARGE SCALE GENOMIC DNA]</scope>
    <source>
        <strain evidence="3">DSM 100420</strain>
    </source>
</reference>
<evidence type="ECO:0000256" key="1">
    <source>
        <dbReference type="SAM" id="Phobius"/>
    </source>
</evidence>
<dbReference type="STRING" id="1244108.SAMN05444004_11263"/>
<feature type="transmembrane region" description="Helical" evidence="1">
    <location>
        <begin position="12"/>
        <end position="36"/>
    </location>
</feature>
<feature type="transmembrane region" description="Helical" evidence="1">
    <location>
        <begin position="110"/>
        <end position="132"/>
    </location>
</feature>
<dbReference type="AlphaFoldDB" id="A0A1H3SIZ1"/>
<feature type="transmembrane region" description="Helical" evidence="1">
    <location>
        <begin position="74"/>
        <end position="98"/>
    </location>
</feature>
<dbReference type="Proteomes" id="UP000198914">
    <property type="component" value="Unassembled WGS sequence"/>
</dbReference>
<dbReference type="InterPro" id="IPR047730">
    <property type="entry name" value="ABZJ_00895-like"/>
</dbReference>
<organism evidence="2 3">
    <name type="scientific">Jannaschia faecimaris</name>
    <dbReference type="NCBI Taxonomy" id="1244108"/>
    <lineage>
        <taxon>Bacteria</taxon>
        <taxon>Pseudomonadati</taxon>
        <taxon>Pseudomonadota</taxon>
        <taxon>Alphaproteobacteria</taxon>
        <taxon>Rhodobacterales</taxon>
        <taxon>Roseobacteraceae</taxon>
        <taxon>Jannaschia</taxon>
    </lineage>
</organism>
<dbReference type="EMBL" id="FNPX01000012">
    <property type="protein sequence ID" value="SDZ38023.1"/>
    <property type="molecule type" value="Genomic_DNA"/>
</dbReference>
<proteinExistence type="predicted"/>
<accession>A0A1H3SIZ1</accession>
<evidence type="ECO:0000313" key="2">
    <source>
        <dbReference type="EMBL" id="SDZ38023.1"/>
    </source>
</evidence>
<keyword evidence="1" id="KW-1133">Transmembrane helix</keyword>
<keyword evidence="3" id="KW-1185">Reference proteome</keyword>
<name>A0A1H3SIZ1_9RHOB</name>
<feature type="transmembrane region" description="Helical" evidence="1">
    <location>
        <begin position="42"/>
        <end position="62"/>
    </location>
</feature>
<keyword evidence="1" id="KW-0472">Membrane</keyword>
<gene>
    <name evidence="2" type="ORF">SAMN05444004_11263</name>
</gene>